<dbReference type="GO" id="GO:0046872">
    <property type="term" value="F:metal ion binding"/>
    <property type="evidence" value="ECO:0007669"/>
    <property type="project" value="UniProtKB-KW"/>
</dbReference>
<keyword evidence="3 6" id="KW-0808">Transferase</keyword>
<proteinExistence type="inferred from homology"/>
<evidence type="ECO:0000256" key="7">
    <source>
        <dbReference type="SAM" id="MobiDB-lite"/>
    </source>
</evidence>
<name>A0A101JAJ7_9ACTN</name>
<dbReference type="PROSITE" id="PS00723">
    <property type="entry name" value="POLYPRENYL_SYNTHASE_1"/>
    <property type="match status" value="1"/>
</dbReference>
<accession>A0A101JAJ7</accession>
<reference evidence="9" key="1">
    <citation type="submission" date="2015-10" db="EMBL/GenBank/DDBJ databases">
        <authorList>
            <person name="Ju K.-S."/>
            <person name="Doroghazi J.R."/>
            <person name="Metcalf W.W."/>
        </authorList>
    </citation>
    <scope>NUCLEOTIDE SEQUENCE [LARGE SCALE GENOMIC DNA]</scope>
    <source>
        <strain evidence="9">NRRL 3151</strain>
    </source>
</reference>
<dbReference type="PROSITE" id="PS00444">
    <property type="entry name" value="POLYPRENYL_SYNTHASE_2"/>
    <property type="match status" value="1"/>
</dbReference>
<dbReference type="PANTHER" id="PTHR12001">
    <property type="entry name" value="GERANYLGERANYL PYROPHOSPHATE SYNTHASE"/>
    <property type="match status" value="1"/>
</dbReference>
<evidence type="ECO:0000256" key="2">
    <source>
        <dbReference type="ARBA" id="ARBA00006706"/>
    </source>
</evidence>
<dbReference type="InterPro" id="IPR033749">
    <property type="entry name" value="Polyprenyl_synt_CS"/>
</dbReference>
<keyword evidence="9" id="KW-1185">Reference proteome</keyword>
<dbReference type="AlphaFoldDB" id="A0A101JAJ7"/>
<comment type="caution">
    <text evidence="8">The sequence shown here is derived from an EMBL/GenBank/DDBJ whole genome shotgun (WGS) entry which is preliminary data.</text>
</comment>
<dbReference type="GO" id="GO:0008299">
    <property type="term" value="P:isoprenoid biosynthetic process"/>
    <property type="evidence" value="ECO:0007669"/>
    <property type="project" value="InterPro"/>
</dbReference>
<dbReference type="OrthoDB" id="4497239at2"/>
<dbReference type="SFLD" id="SFLDS00005">
    <property type="entry name" value="Isoprenoid_Synthase_Type_I"/>
    <property type="match status" value="1"/>
</dbReference>
<evidence type="ECO:0008006" key="10">
    <source>
        <dbReference type="Google" id="ProtNLM"/>
    </source>
</evidence>
<evidence type="ECO:0000256" key="6">
    <source>
        <dbReference type="RuleBase" id="RU004466"/>
    </source>
</evidence>
<keyword evidence="5" id="KW-0460">Magnesium</keyword>
<organism evidence="8 9">
    <name type="scientific">Streptomyces regalis</name>
    <dbReference type="NCBI Taxonomy" id="68262"/>
    <lineage>
        <taxon>Bacteria</taxon>
        <taxon>Bacillati</taxon>
        <taxon>Actinomycetota</taxon>
        <taxon>Actinomycetes</taxon>
        <taxon>Kitasatosporales</taxon>
        <taxon>Streptomycetaceae</taxon>
        <taxon>Streptomyces</taxon>
    </lineage>
</organism>
<comment type="similarity">
    <text evidence="2 6">Belongs to the FPP/GGPP synthase family.</text>
</comment>
<dbReference type="RefSeq" id="WP_062712582.1">
    <property type="nucleotide sequence ID" value="NZ_LLZG01000388.1"/>
</dbReference>
<sequence>MTTNPTAAGSGRAAPGTVPDSPDRGENALDHAEVRDRVTALLAEFLDEQTSQLPYPGMAHALDCLRTFVLDGGKRVRSLFCYWGWRGAGGDGPVESVLFAAASLELSHAFWLLQDDIMDHSATRRGRPAMHYQLAAHHQRQGWHGSARDFGISTAVLLSDLCAGWAGMLLDRAGDSPARVRALKTVHDRMQTDAAYGQSLELLLQSERAYDRQHCLDVVRYKAGLYGVMPALRMGAHLADAGPELLAALTEFGVAVGDGYQLRDDLLGTFGEPAITGKPDIDDLKEGKPTVLVAEALNRADPRQAGRILHLYGNAQLTDGDVEELRTLLRATGAVAGVEAAIGERAEAAAKALSQARLPEETAQALEELVRLALRRDR</sequence>
<comment type="cofactor">
    <cofactor evidence="1">
        <name>Mg(2+)</name>
        <dbReference type="ChEBI" id="CHEBI:18420"/>
    </cofactor>
</comment>
<dbReference type="SUPFAM" id="SSF48576">
    <property type="entry name" value="Terpenoid synthases"/>
    <property type="match status" value="1"/>
</dbReference>
<gene>
    <name evidence="8" type="ORF">ADL12_39890</name>
</gene>
<dbReference type="EMBL" id="LLZG01000388">
    <property type="protein sequence ID" value="KUL23241.1"/>
    <property type="molecule type" value="Genomic_DNA"/>
</dbReference>
<keyword evidence="4" id="KW-0479">Metal-binding</keyword>
<dbReference type="GO" id="GO:0004659">
    <property type="term" value="F:prenyltransferase activity"/>
    <property type="evidence" value="ECO:0007669"/>
    <property type="project" value="InterPro"/>
</dbReference>
<evidence type="ECO:0000256" key="1">
    <source>
        <dbReference type="ARBA" id="ARBA00001946"/>
    </source>
</evidence>
<dbReference type="Proteomes" id="UP000053923">
    <property type="component" value="Unassembled WGS sequence"/>
</dbReference>
<evidence type="ECO:0000313" key="9">
    <source>
        <dbReference type="Proteomes" id="UP000053923"/>
    </source>
</evidence>
<evidence type="ECO:0000313" key="8">
    <source>
        <dbReference type="EMBL" id="KUL23241.1"/>
    </source>
</evidence>
<dbReference type="InterPro" id="IPR008949">
    <property type="entry name" value="Isoprenoid_synthase_dom_sf"/>
</dbReference>
<dbReference type="Gene3D" id="1.10.600.10">
    <property type="entry name" value="Farnesyl Diphosphate Synthase"/>
    <property type="match status" value="1"/>
</dbReference>
<dbReference type="Pfam" id="PF00348">
    <property type="entry name" value="polyprenyl_synt"/>
    <property type="match status" value="1"/>
</dbReference>
<dbReference type="InterPro" id="IPR000092">
    <property type="entry name" value="Polyprenyl_synt"/>
</dbReference>
<evidence type="ECO:0000256" key="3">
    <source>
        <dbReference type="ARBA" id="ARBA00022679"/>
    </source>
</evidence>
<evidence type="ECO:0000256" key="4">
    <source>
        <dbReference type="ARBA" id="ARBA00022723"/>
    </source>
</evidence>
<dbReference type="PANTHER" id="PTHR12001:SF85">
    <property type="entry name" value="SHORT CHAIN ISOPRENYL DIPHOSPHATE SYNTHASE"/>
    <property type="match status" value="1"/>
</dbReference>
<evidence type="ECO:0000256" key="5">
    <source>
        <dbReference type="ARBA" id="ARBA00022842"/>
    </source>
</evidence>
<feature type="region of interest" description="Disordered" evidence="7">
    <location>
        <begin position="1"/>
        <end position="27"/>
    </location>
</feature>
<protein>
    <recommendedName>
        <fullName evidence="10">Polyprenyl synthetase</fullName>
    </recommendedName>
</protein>